<name>A0ABQ3ZRK6_9ACTN</name>
<accession>A0ABQ3ZRK6</accession>
<sequence length="161" mass="16285">MGFDRAAAPNVRRTSWPAIVRGLAFAPRGRCSSSELGLPAGSGSVADSDAALRPRLADLPALPLPRFGRSARVDRDFGSSPGCEVSSSTGEKKPDDGEFCSESPAYGGDAGRWETGGGGTGAWLTGAGATGGRFIGGGATGWWLVAWGNAGPRFAGGRSIG</sequence>
<protein>
    <submittedName>
        <fullName evidence="2">Uncharacterized protein</fullName>
    </submittedName>
</protein>
<dbReference type="Proteomes" id="UP000603200">
    <property type="component" value="Unassembled WGS sequence"/>
</dbReference>
<evidence type="ECO:0000313" key="2">
    <source>
        <dbReference type="EMBL" id="GIE21211.1"/>
    </source>
</evidence>
<feature type="compositionally biased region" description="Gly residues" evidence="1">
    <location>
        <begin position="108"/>
        <end position="119"/>
    </location>
</feature>
<gene>
    <name evidence="2" type="ORF">Ahu01nite_043130</name>
</gene>
<evidence type="ECO:0000313" key="3">
    <source>
        <dbReference type="Proteomes" id="UP000603200"/>
    </source>
</evidence>
<evidence type="ECO:0000256" key="1">
    <source>
        <dbReference type="SAM" id="MobiDB-lite"/>
    </source>
</evidence>
<feature type="region of interest" description="Disordered" evidence="1">
    <location>
        <begin position="70"/>
        <end position="119"/>
    </location>
</feature>
<reference evidence="2 3" key="1">
    <citation type="submission" date="2021-01" db="EMBL/GenBank/DDBJ databases">
        <title>Whole genome shotgun sequence of Actinoplanes humidus NBRC 14915.</title>
        <authorList>
            <person name="Komaki H."/>
            <person name="Tamura T."/>
        </authorList>
    </citation>
    <scope>NUCLEOTIDE SEQUENCE [LARGE SCALE GENOMIC DNA]</scope>
    <source>
        <strain evidence="2 3">NBRC 14915</strain>
    </source>
</reference>
<keyword evidence="3" id="KW-1185">Reference proteome</keyword>
<dbReference type="EMBL" id="BOMN01000054">
    <property type="protein sequence ID" value="GIE21211.1"/>
    <property type="molecule type" value="Genomic_DNA"/>
</dbReference>
<organism evidence="2 3">
    <name type="scientific">Winogradskya humida</name>
    <dbReference type="NCBI Taxonomy" id="113566"/>
    <lineage>
        <taxon>Bacteria</taxon>
        <taxon>Bacillati</taxon>
        <taxon>Actinomycetota</taxon>
        <taxon>Actinomycetes</taxon>
        <taxon>Micromonosporales</taxon>
        <taxon>Micromonosporaceae</taxon>
        <taxon>Winogradskya</taxon>
    </lineage>
</organism>
<comment type="caution">
    <text evidence="2">The sequence shown here is derived from an EMBL/GenBank/DDBJ whole genome shotgun (WGS) entry which is preliminary data.</text>
</comment>
<proteinExistence type="predicted"/>